<protein>
    <recommendedName>
        <fullName evidence="2">Transcriptional regulatory protein RXT2 N-terminal domain-containing protein</fullName>
    </recommendedName>
</protein>
<reference evidence="3 4" key="1">
    <citation type="submission" date="2017-03" db="EMBL/GenBank/DDBJ databases">
        <title>Genomes of endolithic fungi from Antarctica.</title>
        <authorList>
            <person name="Coleine C."/>
            <person name="Masonjones S."/>
            <person name="Stajich J.E."/>
        </authorList>
    </citation>
    <scope>NUCLEOTIDE SEQUENCE [LARGE SCALE GENOMIC DNA]</scope>
    <source>
        <strain evidence="3 4">CCFEE 5184</strain>
    </source>
</reference>
<dbReference type="InterPro" id="IPR039602">
    <property type="entry name" value="Rxt2"/>
</dbReference>
<comment type="caution">
    <text evidence="3">The sequence shown here is derived from an EMBL/GenBank/DDBJ whole genome shotgun (WGS) entry which is preliminary data.</text>
</comment>
<proteinExistence type="predicted"/>
<evidence type="ECO:0000313" key="3">
    <source>
        <dbReference type="EMBL" id="TKA69366.1"/>
    </source>
</evidence>
<dbReference type="Proteomes" id="UP000309340">
    <property type="component" value="Unassembled WGS sequence"/>
</dbReference>
<dbReference type="Pfam" id="PF08595">
    <property type="entry name" value="RXT2_N"/>
    <property type="match status" value="1"/>
</dbReference>
<name>A0A4U0X2B8_9PEZI</name>
<keyword evidence="4" id="KW-1185">Reference proteome</keyword>
<dbReference type="STRING" id="329884.A0A4U0X2B8"/>
<feature type="compositionally biased region" description="Basic residues" evidence="1">
    <location>
        <begin position="497"/>
        <end position="507"/>
    </location>
</feature>
<feature type="region of interest" description="Disordered" evidence="1">
    <location>
        <begin position="21"/>
        <end position="72"/>
    </location>
</feature>
<sequence>MASQQAAIAEIIRAMKLALRRQRANSPPPPSLGSSTDDSDGLHTHTNRGNKLRASSQYAHEGRLDTTGGQARYKRKVHHAGYDRWIIHKKPRLYDEDGHVMDPLDIPSDADEAELALYGQPIEEDPFGDVQLEHLLRPLTSAEELPENPGLRLAYTSPALTQMASEAAEMVRREKAVLWKAKRVLERYRGDGGFMACERFETGRDELLLLPEGVAGDEGSGVPSVAEAGGPGQGEGGLGGGVGQDGDLMEGVEARDHVGGIPALGGLRETVQDAEAEDPRRSTENPLLDRTPGTNGNPTNSDTQAPPQHEQGAAPHPAIADLAQRDEEDSSNSGTNPSAPSHRMTTRARARSPQLPASPSPSPSDSASIPSVHPWYSFPTSSLPDRDLGLPPTEAGDTRKTLLLYVQKQENIVRQLTTLYDGLQRTDRLRSWVYRSCKAEGHVVSDGKGGMRTEMSDGEDWYDTADWALQGWELREGRLEKGKDEVDDTAEEEGRRVGGRRRRVVGR</sequence>
<evidence type="ECO:0000313" key="4">
    <source>
        <dbReference type="Proteomes" id="UP000309340"/>
    </source>
</evidence>
<dbReference type="GO" id="GO:0005829">
    <property type="term" value="C:cytosol"/>
    <property type="evidence" value="ECO:0007669"/>
    <property type="project" value="TreeGrafter"/>
</dbReference>
<dbReference type="InterPro" id="IPR013904">
    <property type="entry name" value="RXT2_N"/>
</dbReference>
<dbReference type="OrthoDB" id="441210at2759"/>
<dbReference type="PANTHER" id="PTHR28232:SF1">
    <property type="entry name" value="TRANSCRIPTIONAL REGULATORY PROTEIN RXT2"/>
    <property type="match status" value="1"/>
</dbReference>
<dbReference type="GO" id="GO:0033698">
    <property type="term" value="C:Rpd3L complex"/>
    <property type="evidence" value="ECO:0007669"/>
    <property type="project" value="TreeGrafter"/>
</dbReference>
<feature type="compositionally biased region" description="Gly residues" evidence="1">
    <location>
        <begin position="229"/>
        <end position="244"/>
    </location>
</feature>
<feature type="domain" description="Transcriptional regulatory protein RXT2 N-terminal" evidence="2">
    <location>
        <begin position="46"/>
        <end position="191"/>
    </location>
</feature>
<dbReference type="PANTHER" id="PTHR28232">
    <property type="entry name" value="TRANSCRIPTIONAL REGULATORY PROTEIN RXT2"/>
    <property type="match status" value="1"/>
</dbReference>
<feature type="compositionally biased region" description="Polar residues" evidence="1">
    <location>
        <begin position="292"/>
        <end position="306"/>
    </location>
</feature>
<evidence type="ECO:0000256" key="1">
    <source>
        <dbReference type="SAM" id="MobiDB-lite"/>
    </source>
</evidence>
<accession>A0A4U0X2B8</accession>
<dbReference type="EMBL" id="NAJQ01000452">
    <property type="protein sequence ID" value="TKA69366.1"/>
    <property type="molecule type" value="Genomic_DNA"/>
</dbReference>
<organism evidence="3 4">
    <name type="scientific">Friedmanniomyces simplex</name>
    <dbReference type="NCBI Taxonomy" id="329884"/>
    <lineage>
        <taxon>Eukaryota</taxon>
        <taxon>Fungi</taxon>
        <taxon>Dikarya</taxon>
        <taxon>Ascomycota</taxon>
        <taxon>Pezizomycotina</taxon>
        <taxon>Dothideomycetes</taxon>
        <taxon>Dothideomycetidae</taxon>
        <taxon>Mycosphaerellales</taxon>
        <taxon>Teratosphaeriaceae</taxon>
        <taxon>Friedmanniomyces</taxon>
    </lineage>
</organism>
<gene>
    <name evidence="3" type="ORF">B0A55_06156</name>
</gene>
<evidence type="ECO:0000259" key="2">
    <source>
        <dbReference type="Pfam" id="PF08595"/>
    </source>
</evidence>
<feature type="region of interest" description="Disordered" evidence="1">
    <location>
        <begin position="481"/>
        <end position="507"/>
    </location>
</feature>
<dbReference type="AlphaFoldDB" id="A0A4U0X2B8"/>
<feature type="region of interest" description="Disordered" evidence="1">
    <location>
        <begin position="213"/>
        <end position="371"/>
    </location>
</feature>